<dbReference type="Gene3D" id="3.40.50.1820">
    <property type="entry name" value="alpha/beta hydrolase"/>
    <property type="match status" value="1"/>
</dbReference>
<dbReference type="PANTHER" id="PTHR43798">
    <property type="entry name" value="MONOACYLGLYCEROL LIPASE"/>
    <property type="match status" value="1"/>
</dbReference>
<organism evidence="3 4">
    <name type="scientific">Streptomyces hoynatensis</name>
    <dbReference type="NCBI Taxonomy" id="1141874"/>
    <lineage>
        <taxon>Bacteria</taxon>
        <taxon>Bacillati</taxon>
        <taxon>Actinomycetota</taxon>
        <taxon>Actinomycetes</taxon>
        <taxon>Kitasatosporales</taxon>
        <taxon>Streptomycetaceae</taxon>
        <taxon>Streptomyces</taxon>
    </lineage>
</organism>
<accession>A0A3A9YPC1</accession>
<dbReference type="SUPFAM" id="SSF53474">
    <property type="entry name" value="alpha/beta-Hydrolases"/>
    <property type="match status" value="1"/>
</dbReference>
<dbReference type="InterPro" id="IPR050266">
    <property type="entry name" value="AB_hydrolase_sf"/>
</dbReference>
<dbReference type="OrthoDB" id="495620at2"/>
<keyword evidence="4" id="KW-1185">Reference proteome</keyword>
<dbReference type="Pfam" id="PF00561">
    <property type="entry name" value="Abhydrolase_1"/>
    <property type="match status" value="1"/>
</dbReference>
<dbReference type="AlphaFoldDB" id="A0A3A9YPC1"/>
<dbReference type="PANTHER" id="PTHR43798:SF31">
    <property type="entry name" value="AB HYDROLASE SUPERFAMILY PROTEIN YCLE"/>
    <property type="match status" value="1"/>
</dbReference>
<dbReference type="GO" id="GO:0016787">
    <property type="term" value="F:hydrolase activity"/>
    <property type="evidence" value="ECO:0007669"/>
    <property type="project" value="UniProtKB-KW"/>
</dbReference>
<feature type="domain" description="AB hydrolase-1" evidence="2">
    <location>
        <begin position="30"/>
        <end position="244"/>
    </location>
</feature>
<evidence type="ECO:0000256" key="1">
    <source>
        <dbReference type="ARBA" id="ARBA00022801"/>
    </source>
</evidence>
<dbReference type="InterPro" id="IPR000073">
    <property type="entry name" value="AB_hydrolase_1"/>
</dbReference>
<proteinExistence type="predicted"/>
<dbReference type="RefSeq" id="WP_120683833.1">
    <property type="nucleotide sequence ID" value="NZ_RBAL01000020.1"/>
</dbReference>
<dbReference type="GO" id="GO:0016020">
    <property type="term" value="C:membrane"/>
    <property type="evidence" value="ECO:0007669"/>
    <property type="project" value="TreeGrafter"/>
</dbReference>
<protein>
    <submittedName>
        <fullName evidence="3">Alpha/beta fold hydrolase</fullName>
    </submittedName>
</protein>
<dbReference type="PRINTS" id="PR00111">
    <property type="entry name" value="ABHYDROLASE"/>
</dbReference>
<comment type="caution">
    <text evidence="3">The sequence shown here is derived from an EMBL/GenBank/DDBJ whole genome shotgun (WGS) entry which is preliminary data.</text>
</comment>
<dbReference type="InterPro" id="IPR029058">
    <property type="entry name" value="AB_hydrolase_fold"/>
</dbReference>
<sequence>MNDSSPRHAAPLLEVDHQITGAGPIAVYGHGLFSSRAVERRQGVFDWSPIVSAGFSLVRYDARGHGRSPGSRDPADHTFAARGGHLLRLLDHLGATRPVHALGSSMGSAAVLWAAVTAPERFGRLVLVIPPTAWEARAESAATYRQWAEETARGGAGAWAAEQAAADPPPVLAEVPGYAHRPDVAEDLLPAVLRGAAASDLPAPEALRALTHPTLVLCWEKDPGHPVATGHRLAGLLPNARLEVAGTLREIRTWGAAAAAFLREEAA</sequence>
<evidence type="ECO:0000313" key="4">
    <source>
        <dbReference type="Proteomes" id="UP000272474"/>
    </source>
</evidence>
<gene>
    <name evidence="3" type="ORF">D7294_25640</name>
</gene>
<dbReference type="Proteomes" id="UP000272474">
    <property type="component" value="Unassembled WGS sequence"/>
</dbReference>
<evidence type="ECO:0000259" key="2">
    <source>
        <dbReference type="Pfam" id="PF00561"/>
    </source>
</evidence>
<evidence type="ECO:0000313" key="3">
    <source>
        <dbReference type="EMBL" id="RKN37981.1"/>
    </source>
</evidence>
<keyword evidence="1 3" id="KW-0378">Hydrolase</keyword>
<name>A0A3A9YPC1_9ACTN</name>
<dbReference type="EMBL" id="RBAL01000020">
    <property type="protein sequence ID" value="RKN37981.1"/>
    <property type="molecule type" value="Genomic_DNA"/>
</dbReference>
<reference evidence="3 4" key="1">
    <citation type="journal article" date="2014" name="Int. J. Syst. Evol. Microbiol.">
        <title>Streptomyces hoynatensis sp. nov., isolated from deep marine sediment.</title>
        <authorList>
            <person name="Veyisoglu A."/>
            <person name="Sahin N."/>
        </authorList>
    </citation>
    <scope>NUCLEOTIDE SEQUENCE [LARGE SCALE GENOMIC DNA]</scope>
    <source>
        <strain evidence="3 4">KCTC 29097</strain>
    </source>
</reference>